<dbReference type="Pfam" id="PF13302">
    <property type="entry name" value="Acetyltransf_3"/>
    <property type="match status" value="1"/>
</dbReference>
<dbReference type="InterPro" id="IPR016181">
    <property type="entry name" value="Acyl_CoA_acyltransferase"/>
</dbReference>
<keyword evidence="3" id="KW-1185">Reference proteome</keyword>
<proteinExistence type="predicted"/>
<dbReference type="Proteomes" id="UP001550628">
    <property type="component" value="Unassembled WGS sequence"/>
</dbReference>
<dbReference type="PROSITE" id="PS51186">
    <property type="entry name" value="GNAT"/>
    <property type="match status" value="1"/>
</dbReference>
<dbReference type="InterPro" id="IPR000182">
    <property type="entry name" value="GNAT_dom"/>
</dbReference>
<dbReference type="SUPFAM" id="SSF55729">
    <property type="entry name" value="Acyl-CoA N-acyltransferases (Nat)"/>
    <property type="match status" value="1"/>
</dbReference>
<evidence type="ECO:0000313" key="3">
    <source>
        <dbReference type="Proteomes" id="UP001550628"/>
    </source>
</evidence>
<dbReference type="Gene3D" id="3.40.630.30">
    <property type="match status" value="1"/>
</dbReference>
<protein>
    <submittedName>
        <fullName evidence="2">GNAT family N-acetyltransferase</fullName>
    </submittedName>
</protein>
<reference evidence="2 3" key="1">
    <citation type="submission" date="2024-06" db="EMBL/GenBank/DDBJ databases">
        <title>The Natural Products Discovery Center: Release of the First 8490 Sequenced Strains for Exploring Actinobacteria Biosynthetic Diversity.</title>
        <authorList>
            <person name="Kalkreuter E."/>
            <person name="Kautsar S.A."/>
            <person name="Yang D."/>
            <person name="Bader C.D."/>
            <person name="Teijaro C.N."/>
            <person name="Fluegel L."/>
            <person name="Davis C.M."/>
            <person name="Simpson J.R."/>
            <person name="Lauterbach L."/>
            <person name="Steele A.D."/>
            <person name="Gui C."/>
            <person name="Meng S."/>
            <person name="Li G."/>
            <person name="Viehrig K."/>
            <person name="Ye F."/>
            <person name="Su P."/>
            <person name="Kiefer A.F."/>
            <person name="Nichols A."/>
            <person name="Cepeda A.J."/>
            <person name="Yan W."/>
            <person name="Fan B."/>
            <person name="Jiang Y."/>
            <person name="Adhikari A."/>
            <person name="Zheng C.-J."/>
            <person name="Schuster L."/>
            <person name="Cowan T.M."/>
            <person name="Smanski M.J."/>
            <person name="Chevrette M.G."/>
            <person name="De Carvalho L.P.S."/>
            <person name="Shen B."/>
        </authorList>
    </citation>
    <scope>NUCLEOTIDE SEQUENCE [LARGE SCALE GENOMIC DNA]</scope>
    <source>
        <strain evidence="2 3">NPDC019708</strain>
    </source>
</reference>
<evidence type="ECO:0000313" key="2">
    <source>
        <dbReference type="EMBL" id="MEU1953218.1"/>
    </source>
</evidence>
<sequence>MRENPMSIELEPLTENNLAALLAAAVADADPSEVMPPVAGEPGWTAQRKQAFLEFHRGRALRAEEPVELTYVITVDGRAVGAARLEYQGDSFEAGVWIGRSHRGRGVGRAVAGKLRIAAAAAGIRQIVAVTTDDNAAARRLLPAGTPIGEDGTVRATVELE</sequence>
<organism evidence="2 3">
    <name type="scientific">Nocardia rhamnosiphila</name>
    <dbReference type="NCBI Taxonomy" id="426716"/>
    <lineage>
        <taxon>Bacteria</taxon>
        <taxon>Bacillati</taxon>
        <taxon>Actinomycetota</taxon>
        <taxon>Actinomycetes</taxon>
        <taxon>Mycobacteriales</taxon>
        <taxon>Nocardiaceae</taxon>
        <taxon>Nocardia</taxon>
    </lineage>
</organism>
<name>A0ABV2WQQ2_9NOCA</name>
<dbReference type="RefSeq" id="WP_356956580.1">
    <property type="nucleotide sequence ID" value="NZ_JBEYBD010000006.1"/>
</dbReference>
<evidence type="ECO:0000259" key="1">
    <source>
        <dbReference type="PROSITE" id="PS51186"/>
    </source>
</evidence>
<accession>A0ABV2WQQ2</accession>
<gene>
    <name evidence="2" type="ORF">ABZ510_15250</name>
</gene>
<dbReference type="EMBL" id="JBEYBF010000009">
    <property type="protein sequence ID" value="MEU1953218.1"/>
    <property type="molecule type" value="Genomic_DNA"/>
</dbReference>
<comment type="caution">
    <text evidence="2">The sequence shown here is derived from an EMBL/GenBank/DDBJ whole genome shotgun (WGS) entry which is preliminary data.</text>
</comment>
<dbReference type="CDD" id="cd04301">
    <property type="entry name" value="NAT_SF"/>
    <property type="match status" value="1"/>
</dbReference>
<feature type="domain" description="N-acetyltransferase" evidence="1">
    <location>
        <begin position="8"/>
        <end position="161"/>
    </location>
</feature>